<accession>A0A1Q2M529</accession>
<proteinExistence type="predicted"/>
<dbReference type="InterPro" id="IPR011008">
    <property type="entry name" value="Dimeric_a/b-barrel"/>
</dbReference>
<dbReference type="KEGG" id="maga:Mag101_08975"/>
<dbReference type="Gene3D" id="3.30.70.100">
    <property type="match status" value="1"/>
</dbReference>
<protein>
    <submittedName>
        <fullName evidence="2">Antibiotic biosynthesis monooxygenase</fullName>
    </submittedName>
</protein>
<evidence type="ECO:0000313" key="2">
    <source>
        <dbReference type="EMBL" id="AQQ67756.1"/>
    </source>
</evidence>
<dbReference type="GO" id="GO:0004497">
    <property type="term" value="F:monooxygenase activity"/>
    <property type="evidence" value="ECO:0007669"/>
    <property type="project" value="UniProtKB-KW"/>
</dbReference>
<dbReference type="SUPFAM" id="SSF54909">
    <property type="entry name" value="Dimeric alpha+beta barrel"/>
    <property type="match status" value="1"/>
</dbReference>
<keyword evidence="3" id="KW-1185">Reference proteome</keyword>
<dbReference type="PANTHER" id="PTHR33336:SF3">
    <property type="entry name" value="ABM DOMAIN-CONTAINING PROTEIN"/>
    <property type="match status" value="1"/>
</dbReference>
<dbReference type="PANTHER" id="PTHR33336">
    <property type="entry name" value="QUINOL MONOOXYGENASE YGIN-RELATED"/>
    <property type="match status" value="1"/>
</dbReference>
<dbReference type="AlphaFoldDB" id="A0A1Q2M529"/>
<evidence type="ECO:0000259" key="1">
    <source>
        <dbReference type="PROSITE" id="PS51725"/>
    </source>
</evidence>
<reference evidence="2" key="1">
    <citation type="submission" date="2017-02" db="EMBL/GenBank/DDBJ databases">
        <title>Genome of Microbulbifer agarilyticus GP101.</title>
        <authorList>
            <person name="Jung J."/>
            <person name="Bae S.S."/>
            <person name="Baek K."/>
        </authorList>
    </citation>
    <scope>NUCLEOTIDE SEQUENCE [LARGE SCALE GENOMIC DNA]</scope>
    <source>
        <strain evidence="2">GP101</strain>
    </source>
</reference>
<dbReference type="OrthoDB" id="9812192at2"/>
<feature type="domain" description="ABM" evidence="1">
    <location>
        <begin position="3"/>
        <end position="91"/>
    </location>
</feature>
<keyword evidence="2" id="KW-0503">Monooxygenase</keyword>
<dbReference type="InterPro" id="IPR007138">
    <property type="entry name" value="ABM_dom"/>
</dbReference>
<dbReference type="EMBL" id="CP019650">
    <property type="protein sequence ID" value="AQQ67756.1"/>
    <property type="molecule type" value="Genomic_DNA"/>
</dbReference>
<evidence type="ECO:0000313" key="3">
    <source>
        <dbReference type="Proteomes" id="UP000188219"/>
    </source>
</evidence>
<keyword evidence="2" id="KW-0560">Oxidoreductase</keyword>
<dbReference type="InterPro" id="IPR050744">
    <property type="entry name" value="AI-2_Isomerase_LsrG"/>
</dbReference>
<gene>
    <name evidence="2" type="ORF">Mag101_08975</name>
</gene>
<sequence length="95" mass="11202">MSLTVIGSIKAKPEFTEDVKTELLKLIPITRAEKGNIQYDLHQDNNDASYFLFFENWENRDLWQAHMEAEHLKAYMDAVDGKVEDFTLYEMTRIE</sequence>
<dbReference type="Proteomes" id="UP000188219">
    <property type="component" value="Chromosome"/>
</dbReference>
<dbReference type="Pfam" id="PF03992">
    <property type="entry name" value="ABM"/>
    <property type="match status" value="1"/>
</dbReference>
<name>A0A1Q2M529_9GAMM</name>
<dbReference type="PROSITE" id="PS51725">
    <property type="entry name" value="ABM"/>
    <property type="match status" value="1"/>
</dbReference>
<organism evidence="2 3">
    <name type="scientific">Microbulbifer agarilyticus</name>
    <dbReference type="NCBI Taxonomy" id="260552"/>
    <lineage>
        <taxon>Bacteria</taxon>
        <taxon>Pseudomonadati</taxon>
        <taxon>Pseudomonadota</taxon>
        <taxon>Gammaproteobacteria</taxon>
        <taxon>Cellvibrionales</taxon>
        <taxon>Microbulbiferaceae</taxon>
        <taxon>Microbulbifer</taxon>
    </lineage>
</organism>
<dbReference type="RefSeq" id="WP_077403698.1">
    <property type="nucleotide sequence ID" value="NZ_CP019650.1"/>
</dbReference>